<evidence type="ECO:0000256" key="2">
    <source>
        <dbReference type="ARBA" id="ARBA00023054"/>
    </source>
</evidence>
<evidence type="ECO:0000259" key="4">
    <source>
        <dbReference type="Pfam" id="PF06244"/>
    </source>
</evidence>
<organism evidence="5 6">
    <name type="scientific">Chrysochromulina tobinii</name>
    <dbReference type="NCBI Taxonomy" id="1460289"/>
    <lineage>
        <taxon>Eukaryota</taxon>
        <taxon>Haptista</taxon>
        <taxon>Haptophyta</taxon>
        <taxon>Prymnesiophyceae</taxon>
        <taxon>Prymnesiales</taxon>
        <taxon>Chrysochromulinaceae</taxon>
        <taxon>Chrysochromulina</taxon>
    </lineage>
</organism>
<evidence type="ECO:0000313" key="5">
    <source>
        <dbReference type="EMBL" id="KOO30032.1"/>
    </source>
</evidence>
<dbReference type="AlphaFoldDB" id="A0A0M0JUM5"/>
<dbReference type="OrthoDB" id="76412at2759"/>
<evidence type="ECO:0000313" key="6">
    <source>
        <dbReference type="Proteomes" id="UP000037460"/>
    </source>
</evidence>
<dbReference type="PANTHER" id="PTHR21680">
    <property type="entry name" value="COILED-COIL DOMAIN-CONTAINING PROTEIN 124"/>
    <property type="match status" value="1"/>
</dbReference>
<gene>
    <name evidence="5" type="ORF">Ctob_006322</name>
</gene>
<dbReference type="GO" id="GO:0003713">
    <property type="term" value="F:transcription coactivator activity"/>
    <property type="evidence" value="ECO:0007669"/>
    <property type="project" value="TreeGrafter"/>
</dbReference>
<dbReference type="GO" id="GO:0005634">
    <property type="term" value="C:nucleus"/>
    <property type="evidence" value="ECO:0007669"/>
    <property type="project" value="TreeGrafter"/>
</dbReference>
<keyword evidence="6" id="KW-1185">Reference proteome</keyword>
<sequence length="130" mass="13812">MTRAEIAAQAMAKLEAEQKSKKKEKKAVEVSGGNEYIGVLAENENRADTISGSGVDDAIAALTIATSGAGSSGDGKKVNLKAAFAAFEEREIVRLKEENPGLKLSQYKERAFKAWEKSPENPANAAVDLS</sequence>
<evidence type="ECO:0000256" key="1">
    <source>
        <dbReference type="ARBA" id="ARBA00008296"/>
    </source>
</evidence>
<feature type="domain" description="Coiled-coil" evidence="4">
    <location>
        <begin position="46"/>
        <end position="124"/>
    </location>
</feature>
<dbReference type="GO" id="GO:0006366">
    <property type="term" value="P:transcription by RNA polymerase II"/>
    <property type="evidence" value="ECO:0007669"/>
    <property type="project" value="TreeGrafter"/>
</dbReference>
<dbReference type="Proteomes" id="UP000037460">
    <property type="component" value="Unassembled WGS sequence"/>
</dbReference>
<feature type="coiled-coil region" evidence="3">
    <location>
        <begin position="4"/>
        <end position="31"/>
    </location>
</feature>
<reference evidence="6" key="1">
    <citation type="journal article" date="2015" name="PLoS Genet.">
        <title>Genome Sequence and Transcriptome Analyses of Chrysochromulina tobin: Metabolic Tools for Enhanced Algal Fitness in the Prominent Order Prymnesiales (Haptophyceae).</title>
        <authorList>
            <person name="Hovde B.T."/>
            <person name="Deodato C.R."/>
            <person name="Hunsperger H.M."/>
            <person name="Ryken S.A."/>
            <person name="Yost W."/>
            <person name="Jha R.K."/>
            <person name="Patterson J."/>
            <person name="Monnat R.J. Jr."/>
            <person name="Barlow S.B."/>
            <person name="Starkenburg S.R."/>
            <person name="Cattolico R.A."/>
        </authorList>
    </citation>
    <scope>NUCLEOTIDE SEQUENCE</scope>
    <source>
        <strain evidence="6">CCMP291</strain>
    </source>
</reference>
<evidence type="ECO:0000256" key="3">
    <source>
        <dbReference type="SAM" id="Coils"/>
    </source>
</evidence>
<comment type="similarity">
    <text evidence="1">Belongs to the CCDC124 family.</text>
</comment>
<dbReference type="InterPro" id="IPR054414">
    <property type="entry name" value="Ccdc124/Oxs1_C"/>
</dbReference>
<comment type="caution">
    <text evidence="5">The sequence shown here is derived from an EMBL/GenBank/DDBJ whole genome shotgun (WGS) entry which is preliminary data.</text>
</comment>
<dbReference type="EMBL" id="JWZX01002306">
    <property type="protein sequence ID" value="KOO30032.1"/>
    <property type="molecule type" value="Genomic_DNA"/>
</dbReference>
<protein>
    <recommendedName>
        <fullName evidence="4">Coiled-coil domain-containing protein</fullName>
    </recommendedName>
</protein>
<accession>A0A0M0JUM5</accession>
<dbReference type="InterPro" id="IPR010422">
    <property type="entry name" value="Ccdc124/Oxs1"/>
</dbReference>
<dbReference type="Pfam" id="PF06244">
    <property type="entry name" value="Ccdc124"/>
    <property type="match status" value="1"/>
</dbReference>
<name>A0A0M0JUM5_9EUKA</name>
<keyword evidence="2 3" id="KW-0175">Coiled coil</keyword>
<proteinExistence type="inferred from homology"/>
<dbReference type="PANTHER" id="PTHR21680:SF0">
    <property type="entry name" value="COILED-COIL DOMAIN-CONTAINING PROTEIN 124"/>
    <property type="match status" value="1"/>
</dbReference>